<dbReference type="AlphaFoldDB" id="A0A9W8MEK5"/>
<gene>
    <name evidence="3" type="ORF">H1R20_g10846</name>
</gene>
<keyword evidence="1" id="KW-0732">Signal</keyword>
<dbReference type="EMBL" id="JANBPK010001072">
    <property type="protein sequence ID" value="KAJ2926243.1"/>
    <property type="molecule type" value="Genomic_DNA"/>
</dbReference>
<feature type="chain" id="PRO_5040970248" description="DUF7223 domain-containing protein" evidence="1">
    <location>
        <begin position="18"/>
        <end position="599"/>
    </location>
</feature>
<evidence type="ECO:0000259" key="2">
    <source>
        <dbReference type="Pfam" id="PF23865"/>
    </source>
</evidence>
<organism evidence="3 4">
    <name type="scientific">Candolleomyces eurysporus</name>
    <dbReference type="NCBI Taxonomy" id="2828524"/>
    <lineage>
        <taxon>Eukaryota</taxon>
        <taxon>Fungi</taxon>
        <taxon>Dikarya</taxon>
        <taxon>Basidiomycota</taxon>
        <taxon>Agaricomycotina</taxon>
        <taxon>Agaricomycetes</taxon>
        <taxon>Agaricomycetidae</taxon>
        <taxon>Agaricales</taxon>
        <taxon>Agaricineae</taxon>
        <taxon>Psathyrellaceae</taxon>
        <taxon>Candolleomyces</taxon>
    </lineage>
</organism>
<proteinExistence type="predicted"/>
<feature type="domain" description="DUF7223" evidence="2">
    <location>
        <begin position="280"/>
        <end position="420"/>
    </location>
</feature>
<evidence type="ECO:0000256" key="1">
    <source>
        <dbReference type="SAM" id="SignalP"/>
    </source>
</evidence>
<accession>A0A9W8MEK5</accession>
<dbReference type="InterPro" id="IPR055647">
    <property type="entry name" value="DUF7223"/>
</dbReference>
<dbReference type="Proteomes" id="UP001140091">
    <property type="component" value="Unassembled WGS sequence"/>
</dbReference>
<dbReference type="Pfam" id="PF23865">
    <property type="entry name" value="DUF7223"/>
    <property type="match status" value="1"/>
</dbReference>
<evidence type="ECO:0000313" key="4">
    <source>
        <dbReference type="Proteomes" id="UP001140091"/>
    </source>
</evidence>
<feature type="non-terminal residue" evidence="3">
    <location>
        <position position="599"/>
    </location>
</feature>
<reference evidence="3" key="1">
    <citation type="submission" date="2022-06" db="EMBL/GenBank/DDBJ databases">
        <title>Genome Sequence of Candolleomyces eurysporus.</title>
        <authorList>
            <person name="Buettner E."/>
        </authorList>
    </citation>
    <scope>NUCLEOTIDE SEQUENCE</scope>
    <source>
        <strain evidence="3">VTCC 930004</strain>
    </source>
</reference>
<comment type="caution">
    <text evidence="3">The sequence shown here is derived from an EMBL/GenBank/DDBJ whole genome shotgun (WGS) entry which is preliminary data.</text>
</comment>
<name>A0A9W8MEK5_9AGAR</name>
<evidence type="ECO:0000313" key="3">
    <source>
        <dbReference type="EMBL" id="KAJ2926243.1"/>
    </source>
</evidence>
<keyword evidence="4" id="KW-1185">Reference proteome</keyword>
<sequence length="599" mass="62833">MIHSTFILLSLFGAVYGQLNDWSKPCLSGVCFYDLPSSSGSASGTLQITGSTDSITDITTAAGWEILDCQKDALSQDIRLVCTGGESECDHLYQSIGAVGKIARLPERCGQNAFAHISRAWVPEDQSIPENIARRLVRRGGVQPEVKALHIDTDFASADTSQIGTVSFTIQAANVPGAAASVPPTSLGAREKRQFGFIKKAISAVKQLNDLSLDESITLPPLKVDKTFNVLDQELACPPLEARLKLDVSAKAHAVAAIGVAAEGTIIPPKIDDFAITATLNAALNGAVNLTGGLTGSIDSGRISVFQIGIPGLDFPGILTIGPSFQVDVQANADLDVNADVSVGINYKIEKASLVFPPSSDEAQAQGGSFKLNDTPLKLAVSPALQATGTLEAHLIPSLNLGIEALGGVADATVFLELDASAAMRLSLEGRAEAAITVNRTSSRKNAIGNTREFADSSSPNRVVGRAIAMRQAAASGTRSGVSVTPSTGASFGGCFEILAGLGVNAGARAEFFGLFDEEAVVPLFNKEFELFKRCFGDQAGSRRKSFRFARSDDFSGRSIPEPMRLMKRQGLECPAADAPPTESLVDQVVAAASAIQLP</sequence>
<protein>
    <recommendedName>
        <fullName evidence="2">DUF7223 domain-containing protein</fullName>
    </recommendedName>
</protein>
<dbReference type="OrthoDB" id="73875at2759"/>
<feature type="signal peptide" evidence="1">
    <location>
        <begin position="1"/>
        <end position="17"/>
    </location>
</feature>